<dbReference type="KEGG" id="dvv:114333769"/>
<evidence type="ECO:0000313" key="3">
    <source>
        <dbReference type="Proteomes" id="UP001652700"/>
    </source>
</evidence>
<dbReference type="GeneID" id="114333769"/>
<organism evidence="4">
    <name type="scientific">Diabrotica virgifera virgifera</name>
    <name type="common">western corn rootworm</name>
    <dbReference type="NCBI Taxonomy" id="50390"/>
    <lineage>
        <taxon>Eukaryota</taxon>
        <taxon>Metazoa</taxon>
        <taxon>Ecdysozoa</taxon>
        <taxon>Arthropoda</taxon>
        <taxon>Hexapoda</taxon>
        <taxon>Insecta</taxon>
        <taxon>Pterygota</taxon>
        <taxon>Neoptera</taxon>
        <taxon>Endopterygota</taxon>
        <taxon>Coleoptera</taxon>
        <taxon>Polyphaga</taxon>
        <taxon>Cucujiformia</taxon>
        <taxon>Chrysomeloidea</taxon>
        <taxon>Chrysomelidae</taxon>
        <taxon>Galerucinae</taxon>
        <taxon>Diabroticina</taxon>
        <taxon>Diabroticites</taxon>
        <taxon>Diabrotica</taxon>
    </lineage>
</organism>
<protein>
    <submittedName>
        <fullName evidence="4">Uncharacterized protein LOC114333769</fullName>
    </submittedName>
</protein>
<evidence type="ECO:0000313" key="4">
    <source>
        <dbReference type="RefSeq" id="XP_028139563.1"/>
    </source>
</evidence>
<proteinExistence type="predicted"/>
<evidence type="ECO:0000313" key="2">
    <source>
        <dbReference type="EnsemblMetazoa" id="XP_028139563.1"/>
    </source>
</evidence>
<dbReference type="RefSeq" id="XP_028139563.1">
    <property type="nucleotide sequence ID" value="XM_028283762.1"/>
</dbReference>
<keyword evidence="1" id="KW-0732">Signal</keyword>
<feature type="chain" id="PRO_5028159466" evidence="1">
    <location>
        <begin position="18"/>
        <end position="291"/>
    </location>
</feature>
<name>A0A6P7G3G3_DIAVI</name>
<sequence>MLFLVVFGVWFSATVKADTSNYFCADMNPQHHVIVDQLMGMWFGVEIINHQEEMFQARTEFSCPVIHISEDREATSTFNPLYGDYNYAYNYGKDHPYGITYRPTTAYTDRTTQNEIRRRIYEQTEYDRQTTYGNYPNIRKQHLFDMRQTGLDVKYLRLIWDENGENTEFHIRYNVSRSGFWITSGPESGGASLDPQYKHFAGTIQVLKAVGNHMVLTFCHQLPERKLYSILLSRNLKLDQVEVLGVHNMLNRKGLRTNSIKHTCSSSIKNEFNVLVSFVGLTVCWLLKFYW</sequence>
<evidence type="ECO:0000256" key="1">
    <source>
        <dbReference type="SAM" id="SignalP"/>
    </source>
</evidence>
<dbReference type="OrthoDB" id="6615450at2759"/>
<reference evidence="2" key="2">
    <citation type="submission" date="2025-05" db="UniProtKB">
        <authorList>
            <consortium name="EnsemblMetazoa"/>
        </authorList>
    </citation>
    <scope>IDENTIFICATION</scope>
</reference>
<accession>A0A6P7G3G3</accession>
<keyword evidence="3" id="KW-1185">Reference proteome</keyword>
<gene>
    <name evidence="4" type="primary">LOC114333769</name>
</gene>
<dbReference type="Proteomes" id="UP001652700">
    <property type="component" value="Unplaced"/>
</dbReference>
<feature type="signal peptide" evidence="1">
    <location>
        <begin position="1"/>
        <end position="17"/>
    </location>
</feature>
<dbReference type="InParanoid" id="A0A6P7G3G3"/>
<reference evidence="4" key="1">
    <citation type="submission" date="2025-04" db="UniProtKB">
        <authorList>
            <consortium name="RefSeq"/>
        </authorList>
    </citation>
    <scope>IDENTIFICATION</scope>
    <source>
        <tissue evidence="4">Whole insect</tissue>
    </source>
</reference>
<dbReference type="EnsemblMetazoa" id="XM_028283762.2">
    <property type="protein sequence ID" value="XP_028139563.1"/>
    <property type="gene ID" value="LOC114333769"/>
</dbReference>
<dbReference type="AlphaFoldDB" id="A0A6P7G3G3"/>